<dbReference type="HOGENOM" id="CLU_052969_0_0_7"/>
<dbReference type="PANTHER" id="PTHR11668:SF496">
    <property type="entry name" value="SERINE_THREONINE-PROTEIN PHOSPHATASE"/>
    <property type="match status" value="1"/>
</dbReference>
<dbReference type="Proteomes" id="UP000000646">
    <property type="component" value="Chromosome"/>
</dbReference>
<dbReference type="InterPro" id="IPR050341">
    <property type="entry name" value="PP1_catalytic_subunit"/>
</dbReference>
<dbReference type="SUPFAM" id="SSF56300">
    <property type="entry name" value="Metallo-dependent phosphatases"/>
    <property type="match status" value="1"/>
</dbReference>
<dbReference type="AlphaFoldDB" id="A0A0H3PBM3"/>
<gene>
    <name evidence="2" type="ordered locus">CJJ81176_0215</name>
</gene>
<dbReference type="eggNOG" id="COG4639">
    <property type="taxonomic scope" value="Bacteria"/>
</dbReference>
<evidence type="ECO:0000313" key="3">
    <source>
        <dbReference type="Proteomes" id="UP000000646"/>
    </source>
</evidence>
<organism evidence="2 3">
    <name type="scientific">Campylobacter jejuni subsp. jejuni serotype O:23/36 (strain 81-176)</name>
    <dbReference type="NCBI Taxonomy" id="354242"/>
    <lineage>
        <taxon>Bacteria</taxon>
        <taxon>Pseudomonadati</taxon>
        <taxon>Campylobacterota</taxon>
        <taxon>Epsilonproteobacteria</taxon>
        <taxon>Campylobacterales</taxon>
        <taxon>Campylobacteraceae</taxon>
        <taxon>Campylobacter</taxon>
    </lineage>
</organism>
<dbReference type="PANTHER" id="PTHR11668">
    <property type="entry name" value="SERINE/THREONINE PROTEIN PHOSPHATASE"/>
    <property type="match status" value="1"/>
</dbReference>
<dbReference type="EMBL" id="CP000538">
    <property type="protein sequence ID" value="EAQ73029.1"/>
    <property type="molecule type" value="Genomic_DNA"/>
</dbReference>
<dbReference type="Gene3D" id="3.40.50.300">
    <property type="entry name" value="P-loop containing nucleotide triphosphate hydrolases"/>
    <property type="match status" value="1"/>
</dbReference>
<protein>
    <submittedName>
        <fullName evidence="2">Ser/Thr protein phosphatase family protein</fullName>
    </submittedName>
</protein>
<accession>A0A0H3PBM3</accession>
<dbReference type="Gene3D" id="3.60.21.10">
    <property type="match status" value="1"/>
</dbReference>
<dbReference type="InterPro" id="IPR004843">
    <property type="entry name" value="Calcineurin-like_PHP"/>
</dbReference>
<proteinExistence type="predicted"/>
<feature type="domain" description="Calcineurin-like phosphoesterase" evidence="1">
    <location>
        <begin position="169"/>
        <end position="344"/>
    </location>
</feature>
<dbReference type="RefSeq" id="WP_002854511.1">
    <property type="nucleotide sequence ID" value="NC_008787.1"/>
</dbReference>
<evidence type="ECO:0000313" key="2">
    <source>
        <dbReference type="EMBL" id="EAQ73029.1"/>
    </source>
</evidence>
<evidence type="ECO:0000259" key="1">
    <source>
        <dbReference type="Pfam" id="PF00149"/>
    </source>
</evidence>
<reference evidence="3" key="1">
    <citation type="submission" date="2006-12" db="EMBL/GenBank/DDBJ databases">
        <authorList>
            <person name="Fouts D.E."/>
            <person name="Nelson K.E."/>
            <person name="Sebastian Y."/>
        </authorList>
    </citation>
    <scope>NUCLEOTIDE SEQUENCE [LARGE SCALE GENOMIC DNA]</scope>
    <source>
        <strain evidence="3">81-176</strain>
    </source>
</reference>
<sequence length="394" mass="46372">MRILLVLRGNYYAGQEEFIKNNKLQNYTLDLNALRLLSGSVKNIVSEYKILNVKNDEDLSKILLKLLEMRMQKGEFCIINAYNETLKIYKDLAKQYRYKMYVIVFDSSLKQCQEKNLLEAKKNGYIIPYALLEKTQDLLKKNPKKYPILDSSDWKKCLYQMPNLSKYKKIHHIGDLQGCYSVLKEYIKTIKEDEFYIFLGDYINRGIENGKVIKFLLKICEKENVCLLEGNHERHLIKWANGELSNSKEFNENTLKDFRKEKLTPRDARKLYPHLKECLYYKFQNKFIFCSHGGVNFIPSKPEKISFIPSHDFIYGVGGYEDSQKVANQFCNFTSDNLYQIFGHRNKEKLPMKIAKRVFLCEGKIDGGGYLRVVTLDKKGFECIEIKNQIYKKK</sequence>
<name>A0A0H3PBM3_CAMJJ</name>
<dbReference type="KEGG" id="cjj:CJJ81176_0215"/>
<dbReference type="InterPro" id="IPR027417">
    <property type="entry name" value="P-loop_NTPase"/>
</dbReference>
<dbReference type="Pfam" id="PF00149">
    <property type="entry name" value="Metallophos"/>
    <property type="match status" value="1"/>
</dbReference>
<dbReference type="eggNOG" id="COG0639">
    <property type="taxonomic scope" value="Bacteria"/>
</dbReference>
<dbReference type="InterPro" id="IPR029052">
    <property type="entry name" value="Metallo-depent_PP-like"/>
</dbReference>
<dbReference type="GO" id="GO:0016787">
    <property type="term" value="F:hydrolase activity"/>
    <property type="evidence" value="ECO:0007669"/>
    <property type="project" value="InterPro"/>
</dbReference>